<dbReference type="EMBL" id="AOKF01000858">
    <property type="protein sequence ID" value="EPN64406.1"/>
    <property type="molecule type" value="Genomic_DNA"/>
</dbReference>
<sequence>MTAILDIELVRTFHAVARLGKFSAAAEQLHK</sequence>
<dbReference type="Gene3D" id="1.10.10.10">
    <property type="entry name" value="Winged helix-like DNA-binding domain superfamily/Winged helix DNA-binding domain"/>
    <property type="match status" value="1"/>
</dbReference>
<dbReference type="GO" id="GO:0003700">
    <property type="term" value="F:DNA-binding transcription factor activity"/>
    <property type="evidence" value="ECO:0007669"/>
    <property type="project" value="InterPro"/>
</dbReference>
<proteinExistence type="predicted"/>
<dbReference type="Proteomes" id="UP000018849">
    <property type="component" value="Unassembled WGS sequence"/>
</dbReference>
<feature type="domain" description="HTH lysR-type" evidence="1">
    <location>
        <begin position="5"/>
        <end position="31"/>
    </location>
</feature>
<dbReference type="Pfam" id="PF00126">
    <property type="entry name" value="HTH_1"/>
    <property type="match status" value="1"/>
</dbReference>
<evidence type="ECO:0000313" key="3">
    <source>
        <dbReference type="Proteomes" id="UP000018849"/>
    </source>
</evidence>
<gene>
    <name evidence="2" type="ORF">A245_10231</name>
</gene>
<feature type="non-terminal residue" evidence="2">
    <location>
        <position position="31"/>
    </location>
</feature>
<protein>
    <submittedName>
        <fullName evidence="2">LysR family transcriptional regulator</fullName>
    </submittedName>
</protein>
<evidence type="ECO:0000313" key="2">
    <source>
        <dbReference type="EMBL" id="EPN64406.1"/>
    </source>
</evidence>
<reference evidence="2 3" key="1">
    <citation type="journal article" date="2013" name="PLoS Pathog.">
        <title>Genomic analysis of the Kiwifruit pathogen Pseudomonas syringae pv. actinidiae provides insight into the origins of an emergent plant disease.</title>
        <authorList>
            <person name="McCann H.C."/>
            <person name="Rikkerink E.H."/>
            <person name="Bertels F."/>
            <person name="Fiers M."/>
            <person name="Lu A."/>
            <person name="Rees-George J."/>
            <person name="Andersen M.T."/>
            <person name="Gleave A.P."/>
            <person name="Haubold B."/>
            <person name="Wohlers M.W."/>
            <person name="Guttman D.S."/>
            <person name="Wang P.W."/>
            <person name="Straub C."/>
            <person name="Vanneste J.L."/>
            <person name="Rainey P.B."/>
            <person name="Templeton M.D."/>
        </authorList>
    </citation>
    <scope>NUCLEOTIDE SEQUENCE [LARGE SCALE GENOMIC DNA]</scope>
    <source>
        <strain evidence="2 3">ICMP 19096</strain>
    </source>
</reference>
<evidence type="ECO:0000259" key="1">
    <source>
        <dbReference type="PROSITE" id="PS50931"/>
    </source>
</evidence>
<name>A0A656K0U3_PSESF</name>
<comment type="caution">
    <text evidence="2">The sequence shown here is derived from an EMBL/GenBank/DDBJ whole genome shotgun (WGS) entry which is preliminary data.</text>
</comment>
<dbReference type="AlphaFoldDB" id="A0A656K0U3"/>
<accession>A0A656K0U3</accession>
<dbReference type="InterPro" id="IPR036388">
    <property type="entry name" value="WH-like_DNA-bd_sf"/>
</dbReference>
<organism evidence="2 3">
    <name type="scientific">Pseudomonas syringae pv. actinidiae ICMP 19096</name>
    <dbReference type="NCBI Taxonomy" id="1194405"/>
    <lineage>
        <taxon>Bacteria</taxon>
        <taxon>Pseudomonadati</taxon>
        <taxon>Pseudomonadota</taxon>
        <taxon>Gammaproteobacteria</taxon>
        <taxon>Pseudomonadales</taxon>
        <taxon>Pseudomonadaceae</taxon>
        <taxon>Pseudomonas</taxon>
        <taxon>Pseudomonas syringae</taxon>
    </lineage>
</organism>
<dbReference type="InterPro" id="IPR000847">
    <property type="entry name" value="LysR_HTH_N"/>
</dbReference>
<dbReference type="PROSITE" id="PS50931">
    <property type="entry name" value="HTH_LYSR"/>
    <property type="match status" value="1"/>
</dbReference>